<reference evidence="2" key="1">
    <citation type="journal article" date="2022" name="Front. Plant Sci.">
        <title>Agronomic efficiency and genome mining analysis of the wheat-biostimulant rhizospheric bacterium Pseudomonas pergaminensis sp. nov. strain 1008T.</title>
        <authorList>
            <person name="Diaz M."/>
            <person name="Bach T."/>
            <person name="Gonzalez Anta G."/>
            <person name="Agaras B."/>
            <person name="Wibberg D."/>
            <person name="Noguera F."/>
            <person name="Canciani W."/>
            <person name="Valverde C."/>
        </authorList>
    </citation>
    <scope>NUCLEOTIDE SEQUENCE</scope>
    <source>
        <strain evidence="2">1008</strain>
    </source>
</reference>
<dbReference type="AlphaFoldDB" id="A0ABD7TBS8"/>
<organism evidence="2 3">
    <name type="scientific">Pseudomonas pergaminensis</name>
    <dbReference type="NCBI Taxonomy" id="2853159"/>
    <lineage>
        <taxon>Bacteria</taxon>
        <taxon>Pseudomonadati</taxon>
        <taxon>Pseudomonadota</taxon>
        <taxon>Gammaproteobacteria</taxon>
        <taxon>Pseudomonadales</taxon>
        <taxon>Pseudomonadaceae</taxon>
        <taxon>Pseudomonas</taxon>
    </lineage>
</organism>
<gene>
    <name evidence="2" type="ORF">KUA23_18615</name>
</gene>
<name>A0ABD7TBS8_9PSED</name>
<accession>A0ABD7TBS8</accession>
<dbReference type="Pfam" id="PF07978">
    <property type="entry name" value="NIPSNAP"/>
    <property type="match status" value="1"/>
</dbReference>
<dbReference type="RefSeq" id="WP_223204466.1">
    <property type="nucleotide sequence ID" value="NZ_CP078013.2"/>
</dbReference>
<sequence length="135" mass="15529">MPSLNAHANTLDSTVATPSQDAVYQLRIYEIFETNKVAFHQRFRDHAMRIMARHGFDIIALWEAKTHQRTEFVYVIRWPDADTMRQGWKNLMADQEWSAIKEKSAAEHGAMVGEIQEKVMALTDYSLIPAGLPRP</sequence>
<feature type="domain" description="NIPSNAP" evidence="1">
    <location>
        <begin position="24"/>
        <end position="126"/>
    </location>
</feature>
<protein>
    <submittedName>
        <fullName evidence="2">NIPSNAP family protein</fullName>
    </submittedName>
</protein>
<reference evidence="2" key="2">
    <citation type="submission" date="2024-04" db="EMBL/GenBank/DDBJ databases">
        <authorList>
            <person name="Diaz M."/>
            <person name="Bach T."/>
            <person name="Gonzalez Anta G."/>
            <person name="Agaras B."/>
            <person name="Wibberg D."/>
            <person name="Noguera F."/>
            <person name="Canciani W."/>
            <person name="Ybarra T."/>
            <person name="Nunez M.L."/>
            <person name="Valverde C."/>
        </authorList>
    </citation>
    <scope>NUCLEOTIDE SEQUENCE</scope>
    <source>
        <strain evidence="2">1008</strain>
    </source>
</reference>
<dbReference type="Proteomes" id="UP001056907">
    <property type="component" value="Chromosome"/>
</dbReference>
<dbReference type="Gene3D" id="3.30.70.100">
    <property type="match status" value="1"/>
</dbReference>
<evidence type="ECO:0000313" key="2">
    <source>
        <dbReference type="EMBL" id="USV99070.1"/>
    </source>
</evidence>
<dbReference type="EMBL" id="CP078013">
    <property type="protein sequence ID" value="USV99070.1"/>
    <property type="molecule type" value="Genomic_DNA"/>
</dbReference>
<dbReference type="InterPro" id="IPR012577">
    <property type="entry name" value="NIPSNAP"/>
</dbReference>
<dbReference type="InterPro" id="IPR011008">
    <property type="entry name" value="Dimeric_a/b-barrel"/>
</dbReference>
<evidence type="ECO:0000313" key="3">
    <source>
        <dbReference type="Proteomes" id="UP001056907"/>
    </source>
</evidence>
<evidence type="ECO:0000259" key="1">
    <source>
        <dbReference type="Pfam" id="PF07978"/>
    </source>
</evidence>
<dbReference type="SUPFAM" id="SSF54909">
    <property type="entry name" value="Dimeric alpha+beta barrel"/>
    <property type="match status" value="1"/>
</dbReference>
<dbReference type="KEGG" id="ppeg:KUA23_18615"/>
<proteinExistence type="predicted"/>